<keyword evidence="4" id="KW-1185">Reference proteome</keyword>
<dbReference type="HOGENOM" id="CLU_1984904_0_0_1"/>
<dbReference type="EMBL" id="CM001221">
    <property type="protein sequence ID" value="AES96814.1"/>
    <property type="molecule type" value="Genomic_DNA"/>
</dbReference>
<dbReference type="EnsemblPlants" id="AES96814">
    <property type="protein sequence ID" value="AES96814"/>
    <property type="gene ID" value="MTR_5g041770"/>
</dbReference>
<proteinExistence type="predicted"/>
<keyword evidence="1" id="KW-1133">Transmembrane helix</keyword>
<evidence type="ECO:0000313" key="2">
    <source>
        <dbReference type="EMBL" id="AES96814.1"/>
    </source>
</evidence>
<evidence type="ECO:0000256" key="1">
    <source>
        <dbReference type="SAM" id="Phobius"/>
    </source>
</evidence>
<sequence length="126" mass="14794">MNGGKVTKFFKEKKCTHPNIFKSDFYLFQCQISCFFSLSLPSSQSRLYFSLPFILSSISINNFKFLENSFFHFKLFDRKSKAKISGNNVQVYFLHHVSDRYDSVLKVKIAFLFSLIVFSLINFIIK</sequence>
<feature type="transmembrane region" description="Helical" evidence="1">
    <location>
        <begin position="107"/>
        <end position="125"/>
    </location>
</feature>
<accession>G7KGP8</accession>
<protein>
    <submittedName>
        <fullName evidence="2">Transmembrane protein, putative</fullName>
    </submittedName>
</protein>
<reference evidence="2 4" key="1">
    <citation type="journal article" date="2011" name="Nature">
        <title>The Medicago genome provides insight into the evolution of rhizobial symbioses.</title>
        <authorList>
            <person name="Young N.D."/>
            <person name="Debelle F."/>
            <person name="Oldroyd G.E."/>
            <person name="Geurts R."/>
            <person name="Cannon S.B."/>
            <person name="Udvardi M.K."/>
            <person name="Benedito V.A."/>
            <person name="Mayer K.F."/>
            <person name="Gouzy J."/>
            <person name="Schoof H."/>
            <person name="Van de Peer Y."/>
            <person name="Proost S."/>
            <person name="Cook D.R."/>
            <person name="Meyers B.C."/>
            <person name="Spannagl M."/>
            <person name="Cheung F."/>
            <person name="De Mita S."/>
            <person name="Krishnakumar V."/>
            <person name="Gundlach H."/>
            <person name="Zhou S."/>
            <person name="Mudge J."/>
            <person name="Bharti A.K."/>
            <person name="Murray J.D."/>
            <person name="Naoumkina M.A."/>
            <person name="Rosen B."/>
            <person name="Silverstein K.A."/>
            <person name="Tang H."/>
            <person name="Rombauts S."/>
            <person name="Zhao P.X."/>
            <person name="Zhou P."/>
            <person name="Barbe V."/>
            <person name="Bardou P."/>
            <person name="Bechner M."/>
            <person name="Bellec A."/>
            <person name="Berger A."/>
            <person name="Berges H."/>
            <person name="Bidwell S."/>
            <person name="Bisseling T."/>
            <person name="Choisne N."/>
            <person name="Couloux A."/>
            <person name="Denny R."/>
            <person name="Deshpande S."/>
            <person name="Dai X."/>
            <person name="Doyle J.J."/>
            <person name="Dudez A.M."/>
            <person name="Farmer A.D."/>
            <person name="Fouteau S."/>
            <person name="Franken C."/>
            <person name="Gibelin C."/>
            <person name="Gish J."/>
            <person name="Goldstein S."/>
            <person name="Gonzalez A.J."/>
            <person name="Green P.J."/>
            <person name="Hallab A."/>
            <person name="Hartog M."/>
            <person name="Hua A."/>
            <person name="Humphray S.J."/>
            <person name="Jeong D.H."/>
            <person name="Jing Y."/>
            <person name="Jocker A."/>
            <person name="Kenton S.M."/>
            <person name="Kim D.J."/>
            <person name="Klee K."/>
            <person name="Lai H."/>
            <person name="Lang C."/>
            <person name="Lin S."/>
            <person name="Macmil S.L."/>
            <person name="Magdelenat G."/>
            <person name="Matthews L."/>
            <person name="McCorrison J."/>
            <person name="Monaghan E.L."/>
            <person name="Mun J.H."/>
            <person name="Najar F.Z."/>
            <person name="Nicholson C."/>
            <person name="Noirot C."/>
            <person name="O'Bleness M."/>
            <person name="Paule C.R."/>
            <person name="Poulain J."/>
            <person name="Prion F."/>
            <person name="Qin B."/>
            <person name="Qu C."/>
            <person name="Retzel E.F."/>
            <person name="Riddle C."/>
            <person name="Sallet E."/>
            <person name="Samain S."/>
            <person name="Samson N."/>
            <person name="Sanders I."/>
            <person name="Saurat O."/>
            <person name="Scarpelli C."/>
            <person name="Schiex T."/>
            <person name="Segurens B."/>
            <person name="Severin A.J."/>
            <person name="Sherrier D.J."/>
            <person name="Shi R."/>
            <person name="Sims S."/>
            <person name="Singer S.R."/>
            <person name="Sinharoy S."/>
            <person name="Sterck L."/>
            <person name="Viollet A."/>
            <person name="Wang B.B."/>
            <person name="Wang K."/>
            <person name="Wang M."/>
            <person name="Wang X."/>
            <person name="Warfsmann J."/>
            <person name="Weissenbach J."/>
            <person name="White D.D."/>
            <person name="White J.D."/>
            <person name="Wiley G.B."/>
            <person name="Wincker P."/>
            <person name="Xing Y."/>
            <person name="Yang L."/>
            <person name="Yao Z."/>
            <person name="Ying F."/>
            <person name="Zhai J."/>
            <person name="Zhou L."/>
            <person name="Zuber A."/>
            <person name="Denarie J."/>
            <person name="Dixon R.A."/>
            <person name="May G.D."/>
            <person name="Schwartz D.C."/>
            <person name="Rogers J."/>
            <person name="Quetier F."/>
            <person name="Town C.D."/>
            <person name="Roe B.A."/>
        </authorList>
    </citation>
    <scope>NUCLEOTIDE SEQUENCE [LARGE SCALE GENOMIC DNA]</scope>
    <source>
        <strain evidence="2">A17</strain>
        <strain evidence="3 4">cv. Jemalong A17</strain>
    </source>
</reference>
<reference evidence="3" key="3">
    <citation type="submission" date="2015-04" db="UniProtKB">
        <authorList>
            <consortium name="EnsemblPlants"/>
        </authorList>
    </citation>
    <scope>IDENTIFICATION</scope>
    <source>
        <strain evidence="3">cv. Jemalong A17</strain>
    </source>
</reference>
<evidence type="ECO:0000313" key="4">
    <source>
        <dbReference type="Proteomes" id="UP000002051"/>
    </source>
</evidence>
<name>G7KGP8_MEDTR</name>
<keyword evidence="1 2" id="KW-0812">Transmembrane</keyword>
<keyword evidence="1" id="KW-0472">Membrane</keyword>
<evidence type="ECO:0000313" key="3">
    <source>
        <dbReference type="EnsemblPlants" id="AES96814"/>
    </source>
</evidence>
<gene>
    <name evidence="2" type="ordered locus">MTR_5g041770</name>
</gene>
<dbReference type="Proteomes" id="UP000002051">
    <property type="component" value="Chromosome 5"/>
</dbReference>
<reference evidence="2 4" key="2">
    <citation type="journal article" date="2014" name="BMC Genomics">
        <title>An improved genome release (version Mt4.0) for the model legume Medicago truncatula.</title>
        <authorList>
            <person name="Tang H."/>
            <person name="Krishnakumar V."/>
            <person name="Bidwell S."/>
            <person name="Rosen B."/>
            <person name="Chan A."/>
            <person name="Zhou S."/>
            <person name="Gentzbittel L."/>
            <person name="Childs K.L."/>
            <person name="Yandell M."/>
            <person name="Gundlach H."/>
            <person name="Mayer K.F."/>
            <person name="Schwartz D.C."/>
            <person name="Town C.D."/>
        </authorList>
    </citation>
    <scope>GENOME REANNOTATION</scope>
    <source>
        <strain evidence="3 4">cv. Jemalong A17</strain>
    </source>
</reference>
<dbReference type="AlphaFoldDB" id="G7KGP8"/>
<dbReference type="PaxDb" id="3880-AES96814"/>
<organism evidence="2 4">
    <name type="scientific">Medicago truncatula</name>
    <name type="common">Barrel medic</name>
    <name type="synonym">Medicago tribuloides</name>
    <dbReference type="NCBI Taxonomy" id="3880"/>
    <lineage>
        <taxon>Eukaryota</taxon>
        <taxon>Viridiplantae</taxon>
        <taxon>Streptophyta</taxon>
        <taxon>Embryophyta</taxon>
        <taxon>Tracheophyta</taxon>
        <taxon>Spermatophyta</taxon>
        <taxon>Magnoliopsida</taxon>
        <taxon>eudicotyledons</taxon>
        <taxon>Gunneridae</taxon>
        <taxon>Pentapetalae</taxon>
        <taxon>rosids</taxon>
        <taxon>fabids</taxon>
        <taxon>Fabales</taxon>
        <taxon>Fabaceae</taxon>
        <taxon>Papilionoideae</taxon>
        <taxon>50 kb inversion clade</taxon>
        <taxon>NPAAA clade</taxon>
        <taxon>Hologalegina</taxon>
        <taxon>IRL clade</taxon>
        <taxon>Trifolieae</taxon>
        <taxon>Medicago</taxon>
    </lineage>
</organism>